<dbReference type="HOGENOM" id="CLU_823240_0_0_6"/>
<dbReference type="InterPro" id="IPR013083">
    <property type="entry name" value="Znf_RING/FYVE/PHD"/>
</dbReference>
<evidence type="ECO:0000256" key="1">
    <source>
        <dbReference type="ARBA" id="ARBA00022723"/>
    </source>
</evidence>
<dbReference type="Gene3D" id="3.30.40.10">
    <property type="entry name" value="Zinc/RING finger domain, C3HC4 (zinc finger)"/>
    <property type="match status" value="1"/>
</dbReference>
<dbReference type="InterPro" id="IPR017455">
    <property type="entry name" value="Znf_FYVE-rel"/>
</dbReference>
<dbReference type="STRING" id="594679.SD28_05190"/>
<dbReference type="PANTHER" id="PTHR39490:SF8">
    <property type="entry name" value="ZINC FINGER FYVE DOMAIN-CONTAINING PROTEIN 21"/>
    <property type="match status" value="1"/>
</dbReference>
<protein>
    <recommendedName>
        <fullName evidence="4">FYVE-type domain-containing protein</fullName>
    </recommendedName>
</protein>
<dbReference type="SMART" id="SM00064">
    <property type="entry name" value="FYVE"/>
    <property type="match status" value="1"/>
</dbReference>
<evidence type="ECO:0000259" key="4">
    <source>
        <dbReference type="PROSITE" id="PS50178"/>
    </source>
</evidence>
<dbReference type="Proteomes" id="UP000031104">
    <property type="component" value="Chromosome"/>
</dbReference>
<gene>
    <name evidence="5" type="ORF">SD28_05190</name>
</gene>
<reference evidence="5 6" key="1">
    <citation type="submission" date="2014-12" db="EMBL/GenBank/DDBJ databases">
        <title>Complete genome sequence of Francisella guanzhouensis strain 08HL01032 isolated from air-conditioning system in China.</title>
        <authorList>
            <person name="Svensson D."/>
            <person name="Ohrman C."/>
            <person name="Backman S."/>
            <person name="Karlsson E."/>
            <person name="Nilsson E."/>
            <person name="Bystrom M."/>
            <person name="Larkeryd A."/>
            <person name="Stenberg P."/>
            <person name="Scholtz H.C."/>
            <person name="Forsman M."/>
            <person name="Sjodin A."/>
        </authorList>
    </citation>
    <scope>NUCLEOTIDE SEQUENCE [LARGE SCALE GENOMIC DNA]</scope>
    <source>
        <strain evidence="5 6">08HL01032</strain>
    </source>
</reference>
<dbReference type="PANTHER" id="PTHR39490">
    <property type="entry name" value="ARRESTIN DOMAIN-CONTAINING PROTEIN D"/>
    <property type="match status" value="1"/>
</dbReference>
<dbReference type="RefSeq" id="WP_039124790.1">
    <property type="nucleotide sequence ID" value="NZ_CP010427.1"/>
</dbReference>
<dbReference type="InterPro" id="IPR052113">
    <property type="entry name" value="FYVE-type_Zinc_Finger"/>
</dbReference>
<keyword evidence="2" id="KW-0863">Zinc-finger</keyword>
<feature type="domain" description="FYVE-type" evidence="4">
    <location>
        <begin position="37"/>
        <end position="96"/>
    </location>
</feature>
<evidence type="ECO:0000256" key="3">
    <source>
        <dbReference type="ARBA" id="ARBA00022833"/>
    </source>
</evidence>
<dbReference type="KEGG" id="fgu:SD28_05190"/>
<dbReference type="GO" id="GO:0008270">
    <property type="term" value="F:zinc ion binding"/>
    <property type="evidence" value="ECO:0007669"/>
    <property type="project" value="UniProtKB-KW"/>
</dbReference>
<dbReference type="InterPro" id="IPR011011">
    <property type="entry name" value="Znf_FYVE_PHD"/>
</dbReference>
<name>A0A0A8E4G1_9GAMM</name>
<dbReference type="OrthoDB" id="5620863at2"/>
<organism evidence="5 6">
    <name type="scientific">Allofrancisella guangzhouensis</name>
    <dbReference type="NCBI Taxonomy" id="594679"/>
    <lineage>
        <taxon>Bacteria</taxon>
        <taxon>Pseudomonadati</taxon>
        <taxon>Pseudomonadota</taxon>
        <taxon>Gammaproteobacteria</taxon>
        <taxon>Thiotrichales</taxon>
        <taxon>Francisellaceae</taxon>
        <taxon>Allofrancisella</taxon>
    </lineage>
</organism>
<keyword evidence="1" id="KW-0479">Metal-binding</keyword>
<evidence type="ECO:0000256" key="2">
    <source>
        <dbReference type="ARBA" id="ARBA00022771"/>
    </source>
</evidence>
<evidence type="ECO:0000313" key="5">
    <source>
        <dbReference type="EMBL" id="AJC49070.1"/>
    </source>
</evidence>
<dbReference type="SUPFAM" id="SSF57903">
    <property type="entry name" value="FYVE/PHD zinc finger"/>
    <property type="match status" value="1"/>
</dbReference>
<sequence length="337" mass="39183">MNCLNCGKYLAINSKFCHTCKIELPKIDKQHQNWIKDSKAPECQLCGVRFTFTNRHHHCRNCGANVCNSCSSNRIFLPARENKQSRVCKNCYPEIAKIQTKIQNLVKNIYKGFCCITSPPQGEFPGLMYYDKIKNAIVLKPSDKDLYSDKERYELLYGYRKEGSYYVYDILGRKLYRKTSDIVTYDFDMFQGKAVKKQPNSTKIKKGTLLEVDNTNLYLAKDRKAAYAWSQYADNLNLKKTFNTLEVNNSCKLIDDFILENEYQNFSFKHIIDVSGTDDIHVSSEVITYKLLNEFELKEEIENLKAQTLKCDHLQKQRVVDNNFKQKFICLECGLGV</sequence>
<dbReference type="AlphaFoldDB" id="A0A0A8E4G1"/>
<evidence type="ECO:0000313" key="6">
    <source>
        <dbReference type="Proteomes" id="UP000031104"/>
    </source>
</evidence>
<accession>A0A0A8E4G1</accession>
<keyword evidence="6" id="KW-1185">Reference proteome</keyword>
<proteinExistence type="predicted"/>
<dbReference type="InterPro" id="IPR000306">
    <property type="entry name" value="Znf_FYVE"/>
</dbReference>
<dbReference type="PROSITE" id="PS50178">
    <property type="entry name" value="ZF_FYVE"/>
    <property type="match status" value="1"/>
</dbReference>
<dbReference type="EMBL" id="CP010427">
    <property type="protein sequence ID" value="AJC49070.1"/>
    <property type="molecule type" value="Genomic_DNA"/>
</dbReference>
<dbReference type="Pfam" id="PF01363">
    <property type="entry name" value="FYVE"/>
    <property type="match status" value="1"/>
</dbReference>
<keyword evidence="3" id="KW-0862">Zinc</keyword>